<dbReference type="InterPro" id="IPR002586">
    <property type="entry name" value="CobQ/CobB/MinD/ParA_Nub-bd_dom"/>
</dbReference>
<protein>
    <recommendedName>
        <fullName evidence="1">CobQ/CobB/MinD/ParA nucleotide binding domain-containing protein</fullName>
    </recommendedName>
</protein>
<reference evidence="2" key="1">
    <citation type="journal article" date="2014" name="Front. Microbiol.">
        <title>High frequency of phylogenetically diverse reductive dehalogenase-homologous genes in deep subseafloor sedimentary metagenomes.</title>
        <authorList>
            <person name="Kawai M."/>
            <person name="Futagami T."/>
            <person name="Toyoda A."/>
            <person name="Takaki Y."/>
            <person name="Nishi S."/>
            <person name="Hori S."/>
            <person name="Arai W."/>
            <person name="Tsubouchi T."/>
            <person name="Morono Y."/>
            <person name="Uchiyama I."/>
            <person name="Ito T."/>
            <person name="Fujiyama A."/>
            <person name="Inagaki F."/>
            <person name="Takami H."/>
        </authorList>
    </citation>
    <scope>NUCLEOTIDE SEQUENCE</scope>
    <source>
        <strain evidence="2">Expedition CK06-06</strain>
    </source>
</reference>
<dbReference type="SUPFAM" id="SSF52540">
    <property type="entry name" value="P-loop containing nucleoside triphosphate hydrolases"/>
    <property type="match status" value="1"/>
</dbReference>
<dbReference type="GO" id="GO:0009898">
    <property type="term" value="C:cytoplasmic side of plasma membrane"/>
    <property type="evidence" value="ECO:0007669"/>
    <property type="project" value="TreeGrafter"/>
</dbReference>
<dbReference type="GO" id="GO:0016887">
    <property type="term" value="F:ATP hydrolysis activity"/>
    <property type="evidence" value="ECO:0007669"/>
    <property type="project" value="TreeGrafter"/>
</dbReference>
<dbReference type="PANTHER" id="PTHR43384:SF7">
    <property type="entry name" value="CARBON-MONOXIDE DEHYDROGENASE ACCESSORY PROTEIN"/>
    <property type="match status" value="1"/>
</dbReference>
<dbReference type="AlphaFoldDB" id="X0ZG51"/>
<sequence length="253" mass="28370">MSHTIAISGKGGTGKTTISALIIKYLIEKKRTPVLVVDADPNSNLYYYLGVEKEDTIGNLREEVLKEAKSGKIPAGIPKETIFELKFQRSIVENEGFDLLTMGRPEGPGCYCYANMVLRRYVDELSKNYKFIVIDNEAGMEHLSRRTTQNIEDLLIISDPTPIGIITAGRIRDLVYELELNVNNIYLVLNRINLLSNEATKELIKKQNLNLLGTIAEDKILNEYSFNEKSILELPSDSASFLSINAIIEKLGL</sequence>
<dbReference type="PIRSF" id="PIRSF005647">
    <property type="entry name" value="CooC"/>
    <property type="match status" value="1"/>
</dbReference>
<evidence type="ECO:0000313" key="2">
    <source>
        <dbReference type="EMBL" id="GAG68274.1"/>
    </source>
</evidence>
<dbReference type="InterPro" id="IPR050625">
    <property type="entry name" value="ParA/MinD_ATPase"/>
</dbReference>
<dbReference type="InterPro" id="IPR014433">
    <property type="entry name" value="CooC"/>
</dbReference>
<dbReference type="EMBL" id="BART01000232">
    <property type="protein sequence ID" value="GAG68274.1"/>
    <property type="molecule type" value="Genomic_DNA"/>
</dbReference>
<dbReference type="GO" id="GO:0051782">
    <property type="term" value="P:negative regulation of cell division"/>
    <property type="evidence" value="ECO:0007669"/>
    <property type="project" value="TreeGrafter"/>
</dbReference>
<name>X0ZG51_9ZZZZ</name>
<proteinExistence type="predicted"/>
<dbReference type="PANTHER" id="PTHR43384">
    <property type="entry name" value="SEPTUM SITE-DETERMINING PROTEIN MIND HOMOLOG, CHLOROPLASTIC-RELATED"/>
    <property type="match status" value="1"/>
</dbReference>
<gene>
    <name evidence="2" type="ORF">S01H4_01308</name>
</gene>
<dbReference type="GO" id="GO:0005829">
    <property type="term" value="C:cytosol"/>
    <property type="evidence" value="ECO:0007669"/>
    <property type="project" value="TreeGrafter"/>
</dbReference>
<organism evidence="2">
    <name type="scientific">marine sediment metagenome</name>
    <dbReference type="NCBI Taxonomy" id="412755"/>
    <lineage>
        <taxon>unclassified sequences</taxon>
        <taxon>metagenomes</taxon>
        <taxon>ecological metagenomes</taxon>
    </lineage>
</organism>
<comment type="caution">
    <text evidence="2">The sequence shown here is derived from an EMBL/GenBank/DDBJ whole genome shotgun (WGS) entry which is preliminary data.</text>
</comment>
<feature type="domain" description="CobQ/CobB/MinD/ParA nucleotide binding" evidence="1">
    <location>
        <begin position="5"/>
        <end position="229"/>
    </location>
</feature>
<dbReference type="GO" id="GO:0005524">
    <property type="term" value="F:ATP binding"/>
    <property type="evidence" value="ECO:0007669"/>
    <property type="project" value="TreeGrafter"/>
</dbReference>
<evidence type="ECO:0000259" key="1">
    <source>
        <dbReference type="Pfam" id="PF01656"/>
    </source>
</evidence>
<dbReference type="InterPro" id="IPR027417">
    <property type="entry name" value="P-loop_NTPase"/>
</dbReference>
<dbReference type="Pfam" id="PF01656">
    <property type="entry name" value="CbiA"/>
    <property type="match status" value="1"/>
</dbReference>
<accession>X0ZG51</accession>
<dbReference type="Gene3D" id="3.40.50.300">
    <property type="entry name" value="P-loop containing nucleotide triphosphate hydrolases"/>
    <property type="match status" value="1"/>
</dbReference>